<keyword evidence="2" id="KW-1185">Reference proteome</keyword>
<evidence type="ECO:0000313" key="2">
    <source>
        <dbReference type="Proteomes" id="UP000593892"/>
    </source>
</evidence>
<dbReference type="SUPFAM" id="SSF46785">
    <property type="entry name" value="Winged helix' DNA-binding domain"/>
    <property type="match status" value="1"/>
</dbReference>
<dbReference type="EMBL" id="CP063849">
    <property type="protein sequence ID" value="QOY91953.1"/>
    <property type="molecule type" value="Genomic_DNA"/>
</dbReference>
<gene>
    <name evidence="1" type="ORF">IRI77_08700</name>
</gene>
<dbReference type="GO" id="GO:0006355">
    <property type="term" value="P:regulation of DNA-templated transcription"/>
    <property type="evidence" value="ECO:0007669"/>
    <property type="project" value="UniProtKB-ARBA"/>
</dbReference>
<dbReference type="Pfam" id="PF12840">
    <property type="entry name" value="HTH_20"/>
    <property type="match status" value="1"/>
</dbReference>
<dbReference type="Proteomes" id="UP000593892">
    <property type="component" value="Chromosome"/>
</dbReference>
<dbReference type="KEGG" id="pfer:IRI77_08700"/>
<dbReference type="Gene3D" id="1.10.10.10">
    <property type="entry name" value="Winged helix-like DNA-binding domain superfamily/Winged helix DNA-binding domain"/>
    <property type="match status" value="1"/>
</dbReference>
<dbReference type="InterPro" id="IPR036390">
    <property type="entry name" value="WH_DNA-bd_sf"/>
</dbReference>
<reference evidence="1 2" key="1">
    <citation type="submission" date="2020-10" db="EMBL/GenBank/DDBJ databases">
        <title>Complete genome sequence of Paludibaculum fermentans P105T, a facultatively anaerobic acidobacterium capable of dissimilatory Fe(III) reduction.</title>
        <authorList>
            <person name="Dedysh S.N."/>
            <person name="Beletsky A.V."/>
            <person name="Kulichevskaya I.S."/>
            <person name="Mardanov A.V."/>
            <person name="Ravin N.V."/>
        </authorList>
    </citation>
    <scope>NUCLEOTIDE SEQUENCE [LARGE SCALE GENOMIC DNA]</scope>
    <source>
        <strain evidence="1 2">P105</strain>
    </source>
</reference>
<accession>A0A7S7NY57</accession>
<protein>
    <submittedName>
        <fullName evidence="1">Helix-turn-helix transcriptional regulator</fullName>
    </submittedName>
</protein>
<dbReference type="InterPro" id="IPR011991">
    <property type="entry name" value="ArsR-like_HTH"/>
</dbReference>
<sequence length="205" mass="23003">MPQLEIVRDPARAAAMMQPVRLRILHELREPQSASSIGRHIDLPRQQVNYHLRELEKEGFLCFVEERRKGNCVERIVQATAQSYLISPEALGELGATPEVQRDRFSAAYLVAAAARIIRDLAVLGLRSRRAGQRLSTLTLETEVRFRNAADRHAFSEELTTALARLTARYHDSASPEGRIFRFVAGAYPAITKQQDDGPEGAQLD</sequence>
<name>A0A7S7NY57_PALFE</name>
<dbReference type="InterPro" id="IPR036388">
    <property type="entry name" value="WH-like_DNA-bd_sf"/>
</dbReference>
<proteinExistence type="predicted"/>
<evidence type="ECO:0000313" key="1">
    <source>
        <dbReference type="EMBL" id="QOY91953.1"/>
    </source>
</evidence>
<organism evidence="1 2">
    <name type="scientific">Paludibaculum fermentans</name>
    <dbReference type="NCBI Taxonomy" id="1473598"/>
    <lineage>
        <taxon>Bacteria</taxon>
        <taxon>Pseudomonadati</taxon>
        <taxon>Acidobacteriota</taxon>
        <taxon>Terriglobia</taxon>
        <taxon>Bryobacterales</taxon>
        <taxon>Bryobacteraceae</taxon>
        <taxon>Paludibaculum</taxon>
    </lineage>
</organism>
<dbReference type="CDD" id="cd00090">
    <property type="entry name" value="HTH_ARSR"/>
    <property type="match status" value="1"/>
</dbReference>
<dbReference type="AlphaFoldDB" id="A0A7S7NY57"/>